<dbReference type="SUPFAM" id="SSF81653">
    <property type="entry name" value="Calcium ATPase, transduction domain A"/>
    <property type="match status" value="1"/>
</dbReference>
<feature type="transmembrane region" description="Helical" evidence="22">
    <location>
        <begin position="227"/>
        <end position="253"/>
    </location>
</feature>
<feature type="transmembrane region" description="Helical" evidence="22">
    <location>
        <begin position="764"/>
        <end position="785"/>
    </location>
</feature>
<dbReference type="OrthoDB" id="3352408at2759"/>
<evidence type="ECO:0000256" key="15">
    <source>
        <dbReference type="ARBA" id="ARBA00023065"/>
    </source>
</evidence>
<dbReference type="InterPro" id="IPR018303">
    <property type="entry name" value="ATPase_P-typ_P_site"/>
</dbReference>
<dbReference type="InterPro" id="IPR044492">
    <property type="entry name" value="P_typ_ATPase_HD_dom"/>
</dbReference>
<keyword evidence="7" id="KW-0479">Metal-binding</keyword>
<evidence type="ECO:0000256" key="16">
    <source>
        <dbReference type="ARBA" id="ARBA00023136"/>
    </source>
</evidence>
<evidence type="ECO:0000256" key="19">
    <source>
        <dbReference type="ARBA" id="ARBA00035029"/>
    </source>
</evidence>
<keyword evidence="4" id="KW-1003">Cell membrane</keyword>
<evidence type="ECO:0000256" key="18">
    <source>
        <dbReference type="ARBA" id="ARBA00035017"/>
    </source>
</evidence>
<sequence length="973" mass="105582">MTLSYATTDFIEGSVISAVILLNVVVGFIQDYRAEKTMQSLHSLSAPLANVLRDGQMAREKAENLVVGDIVKVSVGDIVPADLRLFDGMNLEIDEALLTGESMPALKAPSVTLTYGVAVGVGDQTNMAFSSSTVTKGRGLGVVVNTGMKTEVGLIAALLRNQGPMAKVSRFRKWYQKFKKTGKSILGLIGTPLQVKLSKFALVLFGLAILLAIIVFSANKWQINNEVLIYGICVAVAVIPESLIAVLTITMAVGTKTMARGNVIVRKLQALEAVGGVTNICSDKTGTLTQGKMIAKKAFVPGLGLITIHNATHPFDPTSGSVRHKKFAVGGTISDDLGALVDGDLVGKSAPLENFLNAIALCNLATVSKSDRSSHSSEESIDSRTWTATGEPTEISLQVLAMRFCHGKQALQSSGNWNLVAEHSFDSSIKKMSVVYEQVGYMRHHVFTKGAGEVLVPTLNLSEEQRDGIMNLIERMAGEGLRVLCVAHKILGNPALAKNRSAVENSLDFVGLVGLYDPPRVETRDAVRKCQVAGVKVHMLTGDHIRTATAIAHEVGILTPAIPSALASTIVMTAGQFDALTDVDIDALPQLPLVIARCSPTTKVRMVEALHRRGAFCVMTGDGVNDSPALKRADVGIAMGMNGSDVAKDASDLVLTDDNFASIIRAVEEGRRLFDNIQKFLMHLLISNISQVVLLLIGLAFRDERGLSVFPLSPLEILWVNMITSSFLALGLGLEEAQSDIMLRPPHDLRAGVFTWEVIIDKMVYGVTMGALCLAAFLIVVYGVGNGALGSQCNERFWEPCYTVYRARATVFAVLSFLLLLTAWEVKHFSRSLFNLDPTKHKGPFAVFHAVWYNRFLFWAVIAGFVITFPVIYIPVFNTTVFHHTSITWEWSIVGGCCLVYLAVVESWKAIKRRMEWGSGKNWALTDGEDVESRIWDSFMADSTREGTLIGTSAVTTRTNTLVEEEGGIMEKE</sequence>
<evidence type="ECO:0000256" key="12">
    <source>
        <dbReference type="ARBA" id="ARBA00022967"/>
    </source>
</evidence>
<dbReference type="EMBL" id="ML121562">
    <property type="protein sequence ID" value="RPB21174.1"/>
    <property type="molecule type" value="Genomic_DNA"/>
</dbReference>
<feature type="transmembrane region" description="Helical" evidence="22">
    <location>
        <begin position="856"/>
        <end position="876"/>
    </location>
</feature>
<dbReference type="GO" id="GO:0016887">
    <property type="term" value="F:ATP hydrolysis activity"/>
    <property type="evidence" value="ECO:0007669"/>
    <property type="project" value="InterPro"/>
</dbReference>
<dbReference type="PRINTS" id="PR00119">
    <property type="entry name" value="CATATPASE"/>
</dbReference>
<feature type="transmembrane region" description="Helical" evidence="22">
    <location>
        <begin position="200"/>
        <end position="221"/>
    </location>
</feature>
<keyword evidence="12" id="KW-1278">Translocase</keyword>
<evidence type="ECO:0000256" key="11">
    <source>
        <dbReference type="ARBA" id="ARBA00022958"/>
    </source>
</evidence>
<feature type="transmembrane region" description="Helical" evidence="22">
    <location>
        <begin position="805"/>
        <end position="824"/>
    </location>
</feature>
<dbReference type="InterPro" id="IPR036412">
    <property type="entry name" value="HAD-like_sf"/>
</dbReference>
<dbReference type="SUPFAM" id="SSF81665">
    <property type="entry name" value="Calcium ATPase, transmembrane domain M"/>
    <property type="match status" value="1"/>
</dbReference>
<dbReference type="AlphaFoldDB" id="A0A3N4LE48"/>
<accession>A0A3N4LE48</accession>
<keyword evidence="11" id="KW-0630">Potassium</keyword>
<dbReference type="NCBIfam" id="TIGR01523">
    <property type="entry name" value="ATPase-IID_K-Na"/>
    <property type="match status" value="1"/>
</dbReference>
<evidence type="ECO:0000256" key="4">
    <source>
        <dbReference type="ARBA" id="ARBA00022475"/>
    </source>
</evidence>
<dbReference type="InterPro" id="IPR023214">
    <property type="entry name" value="HAD_sf"/>
</dbReference>
<dbReference type="GO" id="GO:0006813">
    <property type="term" value="P:potassium ion transport"/>
    <property type="evidence" value="ECO:0007669"/>
    <property type="project" value="UniProtKB-KW"/>
</dbReference>
<dbReference type="NCBIfam" id="TIGR01494">
    <property type="entry name" value="ATPase_P-type"/>
    <property type="match status" value="3"/>
</dbReference>
<organism evidence="25 26">
    <name type="scientific">Terfezia boudieri ATCC MYA-4762</name>
    <dbReference type="NCBI Taxonomy" id="1051890"/>
    <lineage>
        <taxon>Eukaryota</taxon>
        <taxon>Fungi</taxon>
        <taxon>Dikarya</taxon>
        <taxon>Ascomycota</taxon>
        <taxon>Pezizomycotina</taxon>
        <taxon>Pezizomycetes</taxon>
        <taxon>Pezizales</taxon>
        <taxon>Pezizaceae</taxon>
        <taxon>Terfezia</taxon>
    </lineage>
</organism>
<keyword evidence="9" id="KW-0067">ATP-binding</keyword>
<dbReference type="FunFam" id="3.40.50.1000:FF:000047">
    <property type="entry name" value="Sodium P-type ATPase"/>
    <property type="match status" value="1"/>
</dbReference>
<dbReference type="Gene3D" id="3.40.1110.10">
    <property type="entry name" value="Calcium-transporting ATPase, cytoplasmic domain N"/>
    <property type="match status" value="1"/>
</dbReference>
<dbReference type="Pfam" id="PF13246">
    <property type="entry name" value="Cation_ATPase"/>
    <property type="match status" value="1"/>
</dbReference>
<evidence type="ECO:0000256" key="5">
    <source>
        <dbReference type="ARBA" id="ARBA00022538"/>
    </source>
</evidence>
<evidence type="ECO:0000256" key="2">
    <source>
        <dbReference type="ARBA" id="ARBA00004651"/>
    </source>
</evidence>
<comment type="catalytic activity">
    <reaction evidence="20">
        <text>K(+)(in) + ATP + H2O = K(+)(out) + ADP + phosphate + H(+)</text>
        <dbReference type="Rhea" id="RHEA:75815"/>
        <dbReference type="ChEBI" id="CHEBI:15377"/>
        <dbReference type="ChEBI" id="CHEBI:15378"/>
        <dbReference type="ChEBI" id="CHEBI:29103"/>
        <dbReference type="ChEBI" id="CHEBI:30616"/>
        <dbReference type="ChEBI" id="CHEBI:43474"/>
        <dbReference type="ChEBI" id="CHEBI:456216"/>
    </reaction>
</comment>
<evidence type="ECO:0000256" key="6">
    <source>
        <dbReference type="ARBA" id="ARBA00022692"/>
    </source>
</evidence>
<keyword evidence="17" id="KW-0739">Sodium transport</keyword>
<dbReference type="FunFam" id="3.40.50.1000:FF:000001">
    <property type="entry name" value="Phospholipid-transporting ATPase IC"/>
    <property type="match status" value="1"/>
</dbReference>
<feature type="domain" description="P-type ATPase A" evidence="23">
    <location>
        <begin position="44"/>
        <end position="159"/>
    </location>
</feature>
<dbReference type="Pfam" id="PF00122">
    <property type="entry name" value="E1-E2_ATPase"/>
    <property type="match status" value="1"/>
</dbReference>
<feature type="transmembrane region" description="Helical" evidence="22">
    <location>
        <begin position="717"/>
        <end position="734"/>
    </location>
</feature>
<dbReference type="InterPro" id="IPR023298">
    <property type="entry name" value="ATPase_P-typ_TM_dom_sf"/>
</dbReference>
<feature type="transmembrane region" description="Helical" evidence="22">
    <location>
        <begin position="6"/>
        <end position="29"/>
    </location>
</feature>
<dbReference type="InterPro" id="IPR023299">
    <property type="entry name" value="ATPase_P-typ_cyto_dom_N"/>
</dbReference>
<dbReference type="Gene3D" id="2.70.150.10">
    <property type="entry name" value="Calcium-transporting ATPase, cytoplasmic transduction domain A"/>
    <property type="match status" value="1"/>
</dbReference>
<comment type="subcellular location">
    <subcellularLocation>
        <location evidence="2">Cell membrane</location>
        <topology evidence="2">Multi-pass membrane protein</topology>
    </subcellularLocation>
</comment>
<keyword evidence="15" id="KW-0406">Ion transport</keyword>
<dbReference type="PANTHER" id="PTHR42861">
    <property type="entry name" value="CALCIUM-TRANSPORTING ATPASE"/>
    <property type="match status" value="1"/>
</dbReference>
<evidence type="ECO:0000256" key="7">
    <source>
        <dbReference type="ARBA" id="ARBA00022723"/>
    </source>
</evidence>
<evidence type="ECO:0000313" key="26">
    <source>
        <dbReference type="Proteomes" id="UP000267821"/>
    </source>
</evidence>
<dbReference type="STRING" id="1051890.A0A3N4LE48"/>
<dbReference type="PRINTS" id="PR00120">
    <property type="entry name" value="HATPASE"/>
</dbReference>
<dbReference type="GO" id="GO:0005524">
    <property type="term" value="F:ATP binding"/>
    <property type="evidence" value="ECO:0007669"/>
    <property type="project" value="UniProtKB-KW"/>
</dbReference>
<dbReference type="FunFam" id="1.20.1110.10:FF:000015">
    <property type="entry name" value="Sodium ion P-type ATPase"/>
    <property type="match status" value="1"/>
</dbReference>
<evidence type="ECO:0000256" key="10">
    <source>
        <dbReference type="ARBA" id="ARBA00022842"/>
    </source>
</evidence>
<reference evidence="25 26" key="1">
    <citation type="journal article" date="2018" name="Nat. Ecol. Evol.">
        <title>Pezizomycetes genomes reveal the molecular basis of ectomycorrhizal truffle lifestyle.</title>
        <authorList>
            <person name="Murat C."/>
            <person name="Payen T."/>
            <person name="Noel B."/>
            <person name="Kuo A."/>
            <person name="Morin E."/>
            <person name="Chen J."/>
            <person name="Kohler A."/>
            <person name="Krizsan K."/>
            <person name="Balestrini R."/>
            <person name="Da Silva C."/>
            <person name="Montanini B."/>
            <person name="Hainaut M."/>
            <person name="Levati E."/>
            <person name="Barry K.W."/>
            <person name="Belfiori B."/>
            <person name="Cichocki N."/>
            <person name="Clum A."/>
            <person name="Dockter R.B."/>
            <person name="Fauchery L."/>
            <person name="Guy J."/>
            <person name="Iotti M."/>
            <person name="Le Tacon F."/>
            <person name="Lindquist E.A."/>
            <person name="Lipzen A."/>
            <person name="Malagnac F."/>
            <person name="Mello A."/>
            <person name="Molinier V."/>
            <person name="Miyauchi S."/>
            <person name="Poulain J."/>
            <person name="Riccioni C."/>
            <person name="Rubini A."/>
            <person name="Sitrit Y."/>
            <person name="Splivallo R."/>
            <person name="Traeger S."/>
            <person name="Wang M."/>
            <person name="Zifcakova L."/>
            <person name="Wipf D."/>
            <person name="Zambonelli A."/>
            <person name="Paolocci F."/>
            <person name="Nowrousian M."/>
            <person name="Ottonello S."/>
            <person name="Baldrian P."/>
            <person name="Spatafora J.W."/>
            <person name="Henrissat B."/>
            <person name="Nagy L.G."/>
            <person name="Aury J.M."/>
            <person name="Wincker P."/>
            <person name="Grigoriev I.V."/>
            <person name="Bonfante P."/>
            <person name="Martin F.M."/>
        </authorList>
    </citation>
    <scope>NUCLEOTIDE SEQUENCE [LARGE SCALE GENOMIC DNA]</scope>
    <source>
        <strain evidence="25 26">ATCC MYA-4762</strain>
    </source>
</reference>
<dbReference type="InterPro" id="IPR001757">
    <property type="entry name" value="P_typ_ATPase"/>
</dbReference>
<keyword evidence="13 22" id="KW-1133">Transmembrane helix</keyword>
<dbReference type="SUPFAM" id="SSF56784">
    <property type="entry name" value="HAD-like"/>
    <property type="match status" value="1"/>
</dbReference>
<evidence type="ECO:0000259" key="23">
    <source>
        <dbReference type="Pfam" id="PF00122"/>
    </source>
</evidence>
<evidence type="ECO:0000256" key="8">
    <source>
        <dbReference type="ARBA" id="ARBA00022741"/>
    </source>
</evidence>
<comment type="similarity">
    <text evidence="18">Belongs to the cation transport ATPase (P-type) (TC 3.A.3) family. Type IID subfamily.</text>
</comment>
<dbReference type="InterPro" id="IPR006068">
    <property type="entry name" value="ATPase_P-typ_cation-transptr_C"/>
</dbReference>
<comment type="cofactor">
    <cofactor evidence="1">
        <name>Mg(2+)</name>
        <dbReference type="ChEBI" id="CHEBI:18420"/>
    </cofactor>
</comment>
<protein>
    <recommendedName>
        <fullName evidence="19">P-type Na(+) transporter</fullName>
        <ecNumber evidence="19">7.2.2.3</ecNumber>
    </recommendedName>
</protein>
<comment type="catalytic activity">
    <reaction evidence="21">
        <text>Na(+)(in) + ATP + H2O = Na(+)(out) + ADP + phosphate + H(+)</text>
        <dbReference type="Rhea" id="RHEA:14633"/>
        <dbReference type="ChEBI" id="CHEBI:15377"/>
        <dbReference type="ChEBI" id="CHEBI:15378"/>
        <dbReference type="ChEBI" id="CHEBI:29101"/>
        <dbReference type="ChEBI" id="CHEBI:30616"/>
        <dbReference type="ChEBI" id="CHEBI:43474"/>
        <dbReference type="ChEBI" id="CHEBI:456216"/>
        <dbReference type="EC" id="7.2.2.3"/>
    </reaction>
    <physiologicalReaction direction="left-to-right" evidence="21">
        <dbReference type="Rhea" id="RHEA:14634"/>
    </physiologicalReaction>
</comment>
<dbReference type="SFLD" id="SFLDF00027">
    <property type="entry name" value="p-type_atpase"/>
    <property type="match status" value="1"/>
</dbReference>
<dbReference type="EC" id="7.2.2.3" evidence="19"/>
<keyword evidence="8" id="KW-0547">Nucleotide-binding</keyword>
<evidence type="ECO:0000256" key="9">
    <source>
        <dbReference type="ARBA" id="ARBA00022840"/>
    </source>
</evidence>
<dbReference type="GO" id="GO:0005886">
    <property type="term" value="C:plasma membrane"/>
    <property type="evidence" value="ECO:0007669"/>
    <property type="project" value="UniProtKB-SubCell"/>
</dbReference>
<evidence type="ECO:0000256" key="20">
    <source>
        <dbReference type="ARBA" id="ARBA00048599"/>
    </source>
</evidence>
<feature type="domain" description="Cation-transporting P-type ATPase C-terminal" evidence="24">
    <location>
        <begin position="710"/>
        <end position="911"/>
    </location>
</feature>
<evidence type="ECO:0000256" key="14">
    <source>
        <dbReference type="ARBA" id="ARBA00023053"/>
    </source>
</evidence>
<gene>
    <name evidence="25" type="ORF">L211DRAFT_840921</name>
</gene>
<feature type="transmembrane region" description="Helical" evidence="22">
    <location>
        <begin position="680"/>
        <end position="701"/>
    </location>
</feature>
<keyword evidence="10" id="KW-0460">Magnesium</keyword>
<keyword evidence="6 22" id="KW-0812">Transmembrane</keyword>
<dbReference type="InterPro" id="IPR059000">
    <property type="entry name" value="ATPase_P-type_domA"/>
</dbReference>
<dbReference type="Proteomes" id="UP000267821">
    <property type="component" value="Unassembled WGS sequence"/>
</dbReference>
<evidence type="ECO:0000256" key="3">
    <source>
        <dbReference type="ARBA" id="ARBA00022448"/>
    </source>
</evidence>
<feature type="transmembrane region" description="Helical" evidence="22">
    <location>
        <begin position="888"/>
        <end position="905"/>
    </location>
</feature>
<keyword evidence="16 22" id="KW-0472">Membrane</keyword>
<dbReference type="SFLD" id="SFLDG00002">
    <property type="entry name" value="C1.7:_P-type_atpase_like"/>
    <property type="match status" value="1"/>
</dbReference>
<dbReference type="SFLD" id="SFLDS00003">
    <property type="entry name" value="Haloacid_Dehalogenase"/>
    <property type="match status" value="1"/>
</dbReference>
<evidence type="ECO:0000313" key="25">
    <source>
        <dbReference type="EMBL" id="RPB21174.1"/>
    </source>
</evidence>
<keyword evidence="5" id="KW-0633">Potassium transport</keyword>
<keyword evidence="14" id="KW-0915">Sodium</keyword>
<dbReference type="InParanoid" id="A0A3N4LE48"/>
<keyword evidence="3" id="KW-0813">Transport</keyword>
<name>A0A3N4LE48_9PEZI</name>
<evidence type="ECO:0000256" key="13">
    <source>
        <dbReference type="ARBA" id="ARBA00022989"/>
    </source>
</evidence>
<dbReference type="Gene3D" id="1.20.1110.10">
    <property type="entry name" value="Calcium-transporting ATPase, transmembrane domain"/>
    <property type="match status" value="1"/>
</dbReference>
<dbReference type="GO" id="GO:0046872">
    <property type="term" value="F:metal ion binding"/>
    <property type="evidence" value="ECO:0007669"/>
    <property type="project" value="UniProtKB-KW"/>
</dbReference>
<evidence type="ECO:0000256" key="21">
    <source>
        <dbReference type="ARBA" id="ARBA00049499"/>
    </source>
</evidence>
<dbReference type="SUPFAM" id="SSF81660">
    <property type="entry name" value="Metal cation-transporting ATPase, ATP-binding domain N"/>
    <property type="match status" value="1"/>
</dbReference>
<dbReference type="Pfam" id="PF00689">
    <property type="entry name" value="Cation_ATPase_C"/>
    <property type="match status" value="1"/>
</dbReference>
<keyword evidence="26" id="KW-1185">Reference proteome</keyword>
<dbReference type="Gene3D" id="3.40.50.1000">
    <property type="entry name" value="HAD superfamily/HAD-like"/>
    <property type="match status" value="1"/>
</dbReference>
<dbReference type="GO" id="GO:0008554">
    <property type="term" value="F:P-type sodium transporter activity"/>
    <property type="evidence" value="ECO:0007669"/>
    <property type="project" value="UniProtKB-EC"/>
</dbReference>
<dbReference type="PROSITE" id="PS00154">
    <property type="entry name" value="ATPASE_E1_E2"/>
    <property type="match status" value="1"/>
</dbReference>
<dbReference type="InterPro" id="IPR006414">
    <property type="entry name" value="P-type_ATPase_IID"/>
</dbReference>
<evidence type="ECO:0000256" key="1">
    <source>
        <dbReference type="ARBA" id="ARBA00001946"/>
    </source>
</evidence>
<evidence type="ECO:0000256" key="22">
    <source>
        <dbReference type="SAM" id="Phobius"/>
    </source>
</evidence>
<evidence type="ECO:0000256" key="17">
    <source>
        <dbReference type="ARBA" id="ARBA00023201"/>
    </source>
</evidence>
<proteinExistence type="inferred from homology"/>
<evidence type="ECO:0000259" key="24">
    <source>
        <dbReference type="Pfam" id="PF00689"/>
    </source>
</evidence>
<dbReference type="InterPro" id="IPR008250">
    <property type="entry name" value="ATPase_P-typ_transduc_dom_A_sf"/>
</dbReference>